<protein>
    <recommendedName>
        <fullName evidence="4">HTH CENPB-type domain-containing protein</fullName>
    </recommendedName>
</protein>
<dbReference type="Proteomes" id="UP001162162">
    <property type="component" value="Unassembled WGS sequence"/>
</dbReference>
<evidence type="ECO:0000313" key="3">
    <source>
        <dbReference type="Proteomes" id="UP001162162"/>
    </source>
</evidence>
<dbReference type="EMBL" id="JAPWTK010000108">
    <property type="protein sequence ID" value="KAJ8949910.1"/>
    <property type="molecule type" value="Genomic_DNA"/>
</dbReference>
<dbReference type="Gene3D" id="1.10.10.60">
    <property type="entry name" value="Homeodomain-like"/>
    <property type="match status" value="1"/>
</dbReference>
<gene>
    <name evidence="2" type="ORF">NQ318_010544</name>
</gene>
<comment type="subcellular location">
    <subcellularLocation>
        <location evidence="1">Nucleus</location>
    </subcellularLocation>
</comment>
<evidence type="ECO:0008006" key="4">
    <source>
        <dbReference type="Google" id="ProtNLM"/>
    </source>
</evidence>
<name>A0AAV8YF09_9CUCU</name>
<comment type="caution">
    <text evidence="2">The sequence shown here is derived from an EMBL/GenBank/DDBJ whole genome shotgun (WGS) entry which is preliminary data.</text>
</comment>
<accession>A0AAV8YF09</accession>
<reference evidence="2" key="1">
    <citation type="journal article" date="2023" name="Insect Mol. Biol.">
        <title>Genome sequencing provides insights into the evolution of gene families encoding plant cell wall-degrading enzymes in longhorned beetles.</title>
        <authorList>
            <person name="Shin N.R."/>
            <person name="Okamura Y."/>
            <person name="Kirsch R."/>
            <person name="Pauchet Y."/>
        </authorList>
    </citation>
    <scope>NUCLEOTIDE SEQUENCE</scope>
    <source>
        <strain evidence="2">AMC_N1</strain>
    </source>
</reference>
<dbReference type="InterPro" id="IPR009057">
    <property type="entry name" value="Homeodomain-like_sf"/>
</dbReference>
<evidence type="ECO:0000256" key="1">
    <source>
        <dbReference type="ARBA" id="ARBA00004123"/>
    </source>
</evidence>
<keyword evidence="3" id="KW-1185">Reference proteome</keyword>
<dbReference type="GO" id="GO:0005634">
    <property type="term" value="C:nucleus"/>
    <property type="evidence" value="ECO:0007669"/>
    <property type="project" value="UniProtKB-SubCell"/>
</dbReference>
<evidence type="ECO:0000313" key="2">
    <source>
        <dbReference type="EMBL" id="KAJ8949910.1"/>
    </source>
</evidence>
<sequence length="248" mass="28420">MKEKEKMHYMATLLMNIKMDTKKYDEIQLKNALLAIRNGMPVATASKTLNVPRTTLRHKIAGRAPETIAKRGPDCLLGQSIEDKLCVCLKECAGGGFPKLSREIYKQLGEKGPYVDKVPGKTWYGNFMKRHPELSYKQSEYLNKARATVTEDKIRGWFKKTLELLGEDAMILEDPPWILEDDCFNLVLKEKHLMLDLGLYFREIIIFPNKTSLCPYVKAIILTVFEELTLKGRTLVHWLLGKLSIEVS</sequence>
<organism evidence="2 3">
    <name type="scientific">Aromia moschata</name>
    <dbReference type="NCBI Taxonomy" id="1265417"/>
    <lineage>
        <taxon>Eukaryota</taxon>
        <taxon>Metazoa</taxon>
        <taxon>Ecdysozoa</taxon>
        <taxon>Arthropoda</taxon>
        <taxon>Hexapoda</taxon>
        <taxon>Insecta</taxon>
        <taxon>Pterygota</taxon>
        <taxon>Neoptera</taxon>
        <taxon>Endopterygota</taxon>
        <taxon>Coleoptera</taxon>
        <taxon>Polyphaga</taxon>
        <taxon>Cucujiformia</taxon>
        <taxon>Chrysomeloidea</taxon>
        <taxon>Cerambycidae</taxon>
        <taxon>Cerambycinae</taxon>
        <taxon>Callichromatini</taxon>
        <taxon>Aromia</taxon>
    </lineage>
</organism>
<dbReference type="AlphaFoldDB" id="A0AAV8YF09"/>
<proteinExistence type="predicted"/>
<dbReference type="SUPFAM" id="SSF46689">
    <property type="entry name" value="Homeodomain-like"/>
    <property type="match status" value="1"/>
</dbReference>